<keyword evidence="1 3" id="KW-0378">Hydrolase</keyword>
<dbReference type="GO" id="GO:0004557">
    <property type="term" value="F:alpha-galactosidase activity"/>
    <property type="evidence" value="ECO:0007669"/>
    <property type="project" value="UniProtKB-EC"/>
</dbReference>
<sequence>MVFKKYAILCFSYLFLFTCFNVRGQQESLPDIKVLLQNDTLYVQNKHVSFTYLWNKGNLILKQVKKKIGNQKLSFIDNQTPSFYLPKEDTIVSGTKIVISNKRTFSNEQFHKEVSIYFTLGNLEVNHVMKIYANANAISHTYFLKGTAKASEWMINRSEDRQMIEKSYQNGETNVERIASFPFTDEHWKTTIVSFKESTDHHDNLVFEKELLPYRKKENLQGNIFFAMNQQRDIGLFFVKEAPIDYSQQYYAGYDFQVDHKSITVHGVGISPQDLSEEWIQGYGYAIGLAKSNKKDVQKEIIQYQKQLRKYIPERDEMILANTWGDRSKDSRMNETFILKEIEQASKIGITHLQLDDGWQSGLSRNSVSKTGQKWNDWSKADWQPNPERFPNGFETIIATAKKKNVELCLWFNPSKTNSYQFWERDADILIDYYNRHNIKVFKIDGISLTNKQSEINLRKLFTKVMHATEGKVTFNMDVTAGNRVGYHYFNEFGNVFLENRYTDWGNYYPHRTLRNLWMLAGYVPAERLQIEFLNNARNPKKYPKDDILAPQKNPLTYTSAITLAAQPLAWMELSSLSKIDDLKDQLAKYKEVSTSLHSSIILPIAKEPSGFSWTGFVAYQLDKPKYLLIYREYTGDNTLELNINGLKPNQTFNRILGNTISIHRDQKKQNKIKIDTQKQFSYGLFSID</sequence>
<reference evidence="3 4" key="1">
    <citation type="journal article" date="2013" name="Int. J. Syst. Evol. Microbiol.">
        <title>Aquimarina gracilis sp. nov., isolated from the gut microflora of a mussel, Mytilus coruscus, and emended description of Aquimarina spongiae.</title>
        <authorList>
            <person name="Park S.C."/>
            <person name="Choe H.N."/>
            <person name="Baik K.S."/>
            <person name="Seong C.N."/>
        </authorList>
    </citation>
    <scope>NUCLEOTIDE SEQUENCE [LARGE SCALE GENOMIC DNA]</scope>
    <source>
        <strain evidence="3 4">PSC32</strain>
    </source>
</reference>
<gene>
    <name evidence="3" type="ORF">U6A24_00285</name>
</gene>
<name>A0ABU5ZNZ6_9FLAO</name>
<dbReference type="SUPFAM" id="SSF51445">
    <property type="entry name" value="(Trans)glycosidases"/>
    <property type="match status" value="1"/>
</dbReference>
<evidence type="ECO:0000313" key="4">
    <source>
        <dbReference type="Proteomes" id="UP001327027"/>
    </source>
</evidence>
<dbReference type="InterPro" id="IPR000111">
    <property type="entry name" value="Glyco_hydro_27/36_CS"/>
</dbReference>
<accession>A0ABU5ZNZ6</accession>
<dbReference type="InterPro" id="IPR017853">
    <property type="entry name" value="GH"/>
</dbReference>
<evidence type="ECO:0000256" key="1">
    <source>
        <dbReference type="ARBA" id="ARBA00022801"/>
    </source>
</evidence>
<evidence type="ECO:0000313" key="3">
    <source>
        <dbReference type="EMBL" id="MEB3343872.1"/>
    </source>
</evidence>
<dbReference type="Proteomes" id="UP001327027">
    <property type="component" value="Unassembled WGS sequence"/>
</dbReference>
<protein>
    <submittedName>
        <fullName evidence="3">Alpha-galactosidase</fullName>
        <ecNumber evidence="3">3.2.1.22</ecNumber>
    </submittedName>
</protein>
<dbReference type="Gene3D" id="3.20.20.70">
    <property type="entry name" value="Aldolase class I"/>
    <property type="match status" value="1"/>
</dbReference>
<dbReference type="InterPro" id="IPR013785">
    <property type="entry name" value="Aldolase_TIM"/>
</dbReference>
<dbReference type="PROSITE" id="PS00512">
    <property type="entry name" value="ALPHA_GALACTOSIDASE"/>
    <property type="match status" value="1"/>
</dbReference>
<dbReference type="Pfam" id="PF02065">
    <property type="entry name" value="Melibiase"/>
    <property type="match status" value="1"/>
</dbReference>
<proteinExistence type="predicted"/>
<organism evidence="3 4">
    <name type="scientific">Aquimarina gracilis</name>
    <dbReference type="NCBI Taxonomy" id="874422"/>
    <lineage>
        <taxon>Bacteria</taxon>
        <taxon>Pseudomonadati</taxon>
        <taxon>Bacteroidota</taxon>
        <taxon>Flavobacteriia</taxon>
        <taxon>Flavobacteriales</taxon>
        <taxon>Flavobacteriaceae</taxon>
        <taxon>Aquimarina</taxon>
    </lineage>
</organism>
<dbReference type="RefSeq" id="WP_324177926.1">
    <property type="nucleotide sequence ID" value="NZ_BAABAW010000001.1"/>
</dbReference>
<dbReference type="EMBL" id="JAYKLX010000001">
    <property type="protein sequence ID" value="MEB3343872.1"/>
    <property type="molecule type" value="Genomic_DNA"/>
</dbReference>
<evidence type="ECO:0000256" key="2">
    <source>
        <dbReference type="ARBA" id="ARBA00023295"/>
    </source>
</evidence>
<comment type="caution">
    <text evidence="3">The sequence shown here is derived from an EMBL/GenBank/DDBJ whole genome shotgun (WGS) entry which is preliminary data.</text>
</comment>
<dbReference type="EC" id="3.2.1.22" evidence="3"/>
<keyword evidence="4" id="KW-1185">Reference proteome</keyword>
<keyword evidence="2 3" id="KW-0326">Glycosidase</keyword>